<dbReference type="PANTHER" id="PTHR30273">
    <property type="entry name" value="PERIPLASMIC SIGNAL SENSOR AND SIGMA FACTOR ACTIVATOR FECR-RELATED"/>
    <property type="match status" value="1"/>
</dbReference>
<accession>A0A517N1D4</accession>
<sequence length="478" mass="52007">MDDTKLRLKIYRWLDGVIEPQENSELQAILASDAHARDVFLKCVGLHAELCNSATAQNYLESIQGLASVPPDPSLSTRREENGASRIWRYLALAATVVIAVGLWRVTATSELQTAVVVTDSEILDTIKPLSTDCVWYVEQSGQADKTVQEQANSFLAGDVIRLSKGRLELQYTHGTSVVLHAPAAYQLITDMKSRVLLGRLTATVPTEGIGFSVLTPRATVIDLGTEFGVEVNDDGATDVVVFNGEVDVDYNDHTNNHSAQRLRMGEAVRLDAVGTASRIAQIDGQLYSKNNLQPPTRPAVISGVFDNIARDSTVLNYYEIVAQGMQEDAPAFVDRLAHQWNGIDSSGMPPYLVGADYVKTFNSDKFHRNIGISVVLSAPCDLYILFDDRLPTPAWLQKEFQDTGDNIGMDTGPFHSPATGWQNMDSAGVGPGESVEDTLSVWVKKVSEPSTILLGSTVTPQSHSNMYGIVAVPLTSP</sequence>
<gene>
    <name evidence="3" type="ORF">HG15A2_42880</name>
</gene>
<dbReference type="OrthoDB" id="256916at2"/>
<organism evidence="3 4">
    <name type="scientific">Adhaeretor mobilis</name>
    <dbReference type="NCBI Taxonomy" id="1930276"/>
    <lineage>
        <taxon>Bacteria</taxon>
        <taxon>Pseudomonadati</taxon>
        <taxon>Planctomycetota</taxon>
        <taxon>Planctomycetia</taxon>
        <taxon>Pirellulales</taxon>
        <taxon>Lacipirellulaceae</taxon>
        <taxon>Adhaeretor</taxon>
    </lineage>
</organism>
<dbReference type="InterPro" id="IPR006860">
    <property type="entry name" value="FecR"/>
</dbReference>
<evidence type="ECO:0000313" key="3">
    <source>
        <dbReference type="EMBL" id="QDT00946.1"/>
    </source>
</evidence>
<dbReference type="InterPro" id="IPR012373">
    <property type="entry name" value="Ferrdict_sens_TM"/>
</dbReference>
<protein>
    <submittedName>
        <fullName evidence="3">FecR protein</fullName>
    </submittedName>
</protein>
<dbReference type="GO" id="GO:0016989">
    <property type="term" value="F:sigma factor antagonist activity"/>
    <property type="evidence" value="ECO:0007669"/>
    <property type="project" value="TreeGrafter"/>
</dbReference>
<name>A0A517N1D4_9BACT</name>
<dbReference type="KEGG" id="amob:HG15A2_42880"/>
<feature type="transmembrane region" description="Helical" evidence="1">
    <location>
        <begin position="87"/>
        <end position="106"/>
    </location>
</feature>
<evidence type="ECO:0000313" key="4">
    <source>
        <dbReference type="Proteomes" id="UP000319852"/>
    </source>
</evidence>
<dbReference type="Gene3D" id="2.60.120.1440">
    <property type="match status" value="1"/>
</dbReference>
<reference evidence="3 4" key="1">
    <citation type="submission" date="2019-02" db="EMBL/GenBank/DDBJ databases">
        <title>Deep-cultivation of Planctomycetes and their phenomic and genomic characterization uncovers novel biology.</title>
        <authorList>
            <person name="Wiegand S."/>
            <person name="Jogler M."/>
            <person name="Boedeker C."/>
            <person name="Pinto D."/>
            <person name="Vollmers J."/>
            <person name="Rivas-Marin E."/>
            <person name="Kohn T."/>
            <person name="Peeters S.H."/>
            <person name="Heuer A."/>
            <person name="Rast P."/>
            <person name="Oberbeckmann S."/>
            <person name="Bunk B."/>
            <person name="Jeske O."/>
            <person name="Meyerdierks A."/>
            <person name="Storesund J.E."/>
            <person name="Kallscheuer N."/>
            <person name="Luecker S."/>
            <person name="Lage O.M."/>
            <person name="Pohl T."/>
            <person name="Merkel B.J."/>
            <person name="Hornburger P."/>
            <person name="Mueller R.-W."/>
            <person name="Bruemmer F."/>
            <person name="Labrenz M."/>
            <person name="Spormann A.M."/>
            <person name="Op den Camp H."/>
            <person name="Overmann J."/>
            <person name="Amann R."/>
            <person name="Jetten M.S.M."/>
            <person name="Mascher T."/>
            <person name="Medema M.H."/>
            <person name="Devos D.P."/>
            <person name="Kaster A.-K."/>
            <person name="Ovreas L."/>
            <person name="Rohde M."/>
            <person name="Galperin M.Y."/>
            <person name="Jogler C."/>
        </authorList>
    </citation>
    <scope>NUCLEOTIDE SEQUENCE [LARGE SCALE GENOMIC DNA]</scope>
    <source>
        <strain evidence="3 4">HG15A2</strain>
    </source>
</reference>
<dbReference type="PANTHER" id="PTHR30273:SF2">
    <property type="entry name" value="PROTEIN FECR"/>
    <property type="match status" value="1"/>
</dbReference>
<dbReference type="RefSeq" id="WP_145062785.1">
    <property type="nucleotide sequence ID" value="NZ_CP036263.1"/>
</dbReference>
<dbReference type="Pfam" id="PF04773">
    <property type="entry name" value="FecR"/>
    <property type="match status" value="1"/>
</dbReference>
<dbReference type="Proteomes" id="UP000319852">
    <property type="component" value="Chromosome"/>
</dbReference>
<keyword evidence="4" id="KW-1185">Reference proteome</keyword>
<keyword evidence="1" id="KW-0812">Transmembrane</keyword>
<evidence type="ECO:0000259" key="2">
    <source>
        <dbReference type="Pfam" id="PF04773"/>
    </source>
</evidence>
<feature type="domain" description="FecR protein" evidence="2">
    <location>
        <begin position="165"/>
        <end position="247"/>
    </location>
</feature>
<proteinExistence type="predicted"/>
<keyword evidence="1" id="KW-1133">Transmembrane helix</keyword>
<keyword evidence="1" id="KW-0472">Membrane</keyword>
<dbReference type="AlphaFoldDB" id="A0A517N1D4"/>
<evidence type="ECO:0000256" key="1">
    <source>
        <dbReference type="SAM" id="Phobius"/>
    </source>
</evidence>
<dbReference type="EMBL" id="CP036263">
    <property type="protein sequence ID" value="QDT00946.1"/>
    <property type="molecule type" value="Genomic_DNA"/>
</dbReference>